<dbReference type="Proteomes" id="UP001432202">
    <property type="component" value="Chromosome"/>
</dbReference>
<accession>A0AAX4KXT7</accession>
<reference evidence="1 2" key="1">
    <citation type="submission" date="2024-02" db="EMBL/GenBank/DDBJ databases">
        <title>STSV induces naive adaptation in Sulfolobus.</title>
        <authorList>
            <person name="Xiang X."/>
            <person name="Song M."/>
        </authorList>
    </citation>
    <scope>NUCLEOTIDE SEQUENCE [LARGE SCALE GENOMIC DNA]</scope>
    <source>
        <strain evidence="1 2">RT2</strain>
    </source>
</reference>
<keyword evidence="2" id="KW-1185">Reference proteome</keyword>
<dbReference type="GeneID" id="89336985"/>
<dbReference type="AlphaFoldDB" id="A0AAX4KXT7"/>
<gene>
    <name evidence="1" type="ORF">V6M85_09410</name>
</gene>
<proteinExistence type="predicted"/>
<dbReference type="EMBL" id="CP146016">
    <property type="protein sequence ID" value="WWQ59690.1"/>
    <property type="molecule type" value="Genomic_DNA"/>
</dbReference>
<protein>
    <submittedName>
        <fullName evidence="1">Uncharacterized protein</fullName>
    </submittedName>
</protein>
<organism evidence="1 2">
    <name type="scientific">Sulfolobus tengchongensis</name>
    <dbReference type="NCBI Taxonomy" id="207809"/>
    <lineage>
        <taxon>Archaea</taxon>
        <taxon>Thermoproteota</taxon>
        <taxon>Thermoprotei</taxon>
        <taxon>Sulfolobales</taxon>
        <taxon>Sulfolobaceae</taxon>
        <taxon>Sulfolobus</taxon>
    </lineage>
</organism>
<name>A0AAX4KXT7_9CREN</name>
<evidence type="ECO:0000313" key="1">
    <source>
        <dbReference type="EMBL" id="WWQ59690.1"/>
    </source>
</evidence>
<sequence length="55" mass="6261">MVNSRMVVGLKQNVGFSQRVSGVIPLMGLERISGEIHDFSEVHGLRVEYKVYEIR</sequence>
<dbReference type="RefSeq" id="WP_338599170.1">
    <property type="nucleotide sequence ID" value="NZ_CP146016.1"/>
</dbReference>
<evidence type="ECO:0000313" key="2">
    <source>
        <dbReference type="Proteomes" id="UP001432202"/>
    </source>
</evidence>